<evidence type="ECO:0000313" key="5">
    <source>
        <dbReference type="Proteomes" id="UP000064967"/>
    </source>
</evidence>
<keyword evidence="5" id="KW-1185">Reference proteome</keyword>
<name>A0A0K1QG73_9BACT</name>
<keyword evidence="2" id="KW-0732">Signal</keyword>
<feature type="signal peptide" evidence="2">
    <location>
        <begin position="1"/>
        <end position="26"/>
    </location>
</feature>
<evidence type="ECO:0000313" key="4">
    <source>
        <dbReference type="EMBL" id="AKV04708.1"/>
    </source>
</evidence>
<evidence type="ECO:0000259" key="3">
    <source>
        <dbReference type="Pfam" id="PF14258"/>
    </source>
</evidence>
<dbReference type="InterPro" id="IPR029062">
    <property type="entry name" value="Class_I_gatase-like"/>
</dbReference>
<dbReference type="EMBL" id="CP012333">
    <property type="protein sequence ID" value="AKV04708.1"/>
    <property type="molecule type" value="Genomic_DNA"/>
</dbReference>
<evidence type="ECO:0000256" key="2">
    <source>
        <dbReference type="SAM" id="SignalP"/>
    </source>
</evidence>
<keyword evidence="1" id="KW-1133">Transmembrane helix</keyword>
<dbReference type="KEGG" id="llu:AKJ09_11371"/>
<proteinExistence type="predicted"/>
<dbReference type="Proteomes" id="UP000064967">
    <property type="component" value="Chromosome"/>
</dbReference>
<organism evidence="4 5">
    <name type="scientific">Labilithrix luteola</name>
    <dbReference type="NCBI Taxonomy" id="1391654"/>
    <lineage>
        <taxon>Bacteria</taxon>
        <taxon>Pseudomonadati</taxon>
        <taxon>Myxococcota</taxon>
        <taxon>Polyangia</taxon>
        <taxon>Polyangiales</taxon>
        <taxon>Labilitrichaceae</taxon>
        <taxon>Labilithrix</taxon>
    </lineage>
</organism>
<reference evidence="4 5" key="1">
    <citation type="submission" date="2015-08" db="EMBL/GenBank/DDBJ databases">
        <authorList>
            <person name="Babu N.S."/>
            <person name="Beckwith C.J."/>
            <person name="Beseler K.G."/>
            <person name="Brison A."/>
            <person name="Carone J.V."/>
            <person name="Caskin T.P."/>
            <person name="Diamond M."/>
            <person name="Durham M.E."/>
            <person name="Foxe J.M."/>
            <person name="Go M."/>
            <person name="Henderson B.A."/>
            <person name="Jones I.B."/>
            <person name="McGettigan J.A."/>
            <person name="Micheletti S.J."/>
            <person name="Nasrallah M.E."/>
            <person name="Ortiz D."/>
            <person name="Piller C.R."/>
            <person name="Privatt S.R."/>
            <person name="Schneider S.L."/>
            <person name="Sharp S."/>
            <person name="Smith T.C."/>
            <person name="Stanton J.D."/>
            <person name="Ullery H.E."/>
            <person name="Wilson R.J."/>
            <person name="Serrano M.G."/>
            <person name="Buck G."/>
            <person name="Lee V."/>
            <person name="Wang Y."/>
            <person name="Carvalho R."/>
            <person name="Voegtly L."/>
            <person name="Shi R."/>
            <person name="Duckworth R."/>
            <person name="Johnson A."/>
            <person name="Loviza R."/>
            <person name="Walstead R."/>
            <person name="Shah Z."/>
            <person name="Kiflezghi M."/>
            <person name="Wade K."/>
            <person name="Ball S.L."/>
            <person name="Bradley K.W."/>
            <person name="Asai D.J."/>
            <person name="Bowman C.A."/>
            <person name="Russell D.A."/>
            <person name="Pope W.H."/>
            <person name="Jacobs-Sera D."/>
            <person name="Hendrix R.W."/>
            <person name="Hatfull G.F."/>
        </authorList>
    </citation>
    <scope>NUCLEOTIDE SEQUENCE [LARGE SCALE GENOMIC DNA]</scope>
    <source>
        <strain evidence="4 5">DSM 27648</strain>
    </source>
</reference>
<keyword evidence="1" id="KW-0812">Transmembrane</keyword>
<dbReference type="AlphaFoldDB" id="A0A0K1QG73"/>
<evidence type="ECO:0000256" key="1">
    <source>
        <dbReference type="SAM" id="Phobius"/>
    </source>
</evidence>
<dbReference type="STRING" id="1391654.AKJ09_11371"/>
<accession>A0A0K1QG73</accession>
<keyword evidence="1" id="KW-0472">Membrane</keyword>
<sequence length="626" mass="67308">MRRIRRAALHGAFVTMALLQASIASAEPERTNPRADVAREASRTAMHEGAYRFCSAPTTPLGEDQKALCPLAKDLEGCEALVRACEEPPVVEDNDKYRALLDALASLAKALAWVLVVAIVIVVAIPVVRGLLQAKRDKVVRDVNARARNVATPAEEPARVEGVSDAEEALREADARARSGDLGKALSLYLAASLSALDRSGRLRLARHRTNGEYVRSLEDPASRTALAEIVREVDKVEFGKLAPNQDDVARIASRATSLVRGVVLTALVLVLAGCGQLTKRPNDSDPADDSLPMDVLKRTGYDVGYLTTSLATLPIEEKASPSIVPSILIVDTERVPLEDETEAHLMRWVEAGGELVLFGSPLSWPKELGAAPKTMTEDGTHEIVVHAAGGDVRARVAHRESFAWEKADTFARLGDAPYAATLEVGRGLVLGVAGSDLFSNVSAARPDNAAALVAMLDEVADASEEVHPKVYVARRQDGVSPPSNPFSALAQAGLTRGAFHALAASLVLFLAVGIRRARPRPARPAQRRTFREHVEATGAFYGRARAQTHALAAYGRFVETRLRERIPQGTDPVAFLAQRAGVSRAEAARVYERAVAAKTTDSPLGDELETVERLRALFVKAMESS</sequence>
<dbReference type="OrthoDB" id="5486151at2"/>
<dbReference type="Pfam" id="PF14258">
    <property type="entry name" value="DUF4350"/>
    <property type="match status" value="1"/>
</dbReference>
<feature type="domain" description="DUF4350" evidence="3">
    <location>
        <begin position="295"/>
        <end position="457"/>
    </location>
</feature>
<dbReference type="SUPFAM" id="SSF52317">
    <property type="entry name" value="Class I glutamine amidotransferase-like"/>
    <property type="match status" value="1"/>
</dbReference>
<feature type="chain" id="PRO_5005467159" description="DUF4350 domain-containing protein" evidence="2">
    <location>
        <begin position="27"/>
        <end position="626"/>
    </location>
</feature>
<gene>
    <name evidence="4" type="ORF">AKJ09_11371</name>
</gene>
<protein>
    <recommendedName>
        <fullName evidence="3">DUF4350 domain-containing protein</fullName>
    </recommendedName>
</protein>
<feature type="transmembrane region" description="Helical" evidence="1">
    <location>
        <begin position="110"/>
        <end position="132"/>
    </location>
</feature>
<dbReference type="RefSeq" id="WP_146655281.1">
    <property type="nucleotide sequence ID" value="NZ_CP012333.1"/>
</dbReference>
<dbReference type="InterPro" id="IPR025646">
    <property type="entry name" value="DUF4350"/>
</dbReference>
<feature type="transmembrane region" description="Helical" evidence="1">
    <location>
        <begin position="259"/>
        <end position="279"/>
    </location>
</feature>